<name>A0A8J2VMU0_9BACL</name>
<keyword evidence="1" id="KW-0378">Hydrolase</keyword>
<comment type="caution">
    <text evidence="1">The sequence shown here is derived from an EMBL/GenBank/DDBJ whole genome shotgun (WGS) entry which is preliminary data.</text>
</comment>
<dbReference type="AlphaFoldDB" id="A0A8J2VMU0"/>
<dbReference type="GO" id="GO:0005829">
    <property type="term" value="C:cytosol"/>
    <property type="evidence" value="ECO:0007669"/>
    <property type="project" value="TreeGrafter"/>
</dbReference>
<dbReference type="Proteomes" id="UP000628775">
    <property type="component" value="Unassembled WGS sequence"/>
</dbReference>
<dbReference type="Gene3D" id="3.40.50.880">
    <property type="match status" value="1"/>
</dbReference>
<dbReference type="GO" id="GO:0016811">
    <property type="term" value="F:hydrolase activity, acting on carbon-nitrogen (but not peptide) bonds, in linear amides"/>
    <property type="evidence" value="ECO:0007669"/>
    <property type="project" value="InterPro"/>
</dbReference>
<keyword evidence="2" id="KW-1185">Reference proteome</keyword>
<protein>
    <submittedName>
        <fullName evidence="1">Gamma-glutamyl hydrolase</fullName>
    </submittedName>
</protein>
<dbReference type="FunFam" id="3.40.50.880:FF:000030">
    <property type="entry name" value="Gamma-glutamyl-gamma-aminobutyrate hydrolase PuuD"/>
    <property type="match status" value="1"/>
</dbReference>
<dbReference type="CDD" id="cd01745">
    <property type="entry name" value="GATase1_2"/>
    <property type="match status" value="1"/>
</dbReference>
<reference evidence="1" key="1">
    <citation type="journal article" date="2014" name="Int. J. Syst. Evol. Microbiol.">
        <title>Complete genome sequence of Corynebacterium casei LMG S-19264T (=DSM 44701T), isolated from a smear-ripened cheese.</title>
        <authorList>
            <consortium name="US DOE Joint Genome Institute (JGI-PGF)"/>
            <person name="Walter F."/>
            <person name="Albersmeier A."/>
            <person name="Kalinowski J."/>
            <person name="Ruckert C."/>
        </authorList>
    </citation>
    <scope>NUCLEOTIDE SEQUENCE</scope>
    <source>
        <strain evidence="1">CGMCC 1.15371</strain>
    </source>
</reference>
<sequence length="239" mass="26327">MDTPLIAITTDFKQQKYELKNEYVTAVYAAGGLPILLPYTSEASMVQCMLTCANGILLSGGSDIDPYLYREEPAPTLETINPERDAFEVTLIQAALDQGIPILAVCRGNLMLNVAAGGTLYQDIYSENEASIQHYQAAPRDHVSHSVQVKSHTRLHRITGTDIIRVNSYHHQAIKTLAPGFQSSARSSDSIIEAIEDPHQSFVVGVQWHPGSLIQKQSHALNLFKAFITAAKTYAHKNH</sequence>
<reference evidence="1" key="2">
    <citation type="submission" date="2020-09" db="EMBL/GenBank/DDBJ databases">
        <authorList>
            <person name="Sun Q."/>
            <person name="Zhou Y."/>
        </authorList>
    </citation>
    <scope>NUCLEOTIDE SEQUENCE</scope>
    <source>
        <strain evidence="1">CGMCC 1.15371</strain>
    </source>
</reference>
<dbReference type="PANTHER" id="PTHR43235:SF1">
    <property type="entry name" value="GLUTAMINE AMIDOTRANSFERASE PB2B2.05-RELATED"/>
    <property type="match status" value="1"/>
</dbReference>
<dbReference type="EMBL" id="BMIR01000003">
    <property type="protein sequence ID" value="GGE33347.1"/>
    <property type="molecule type" value="Genomic_DNA"/>
</dbReference>
<dbReference type="PROSITE" id="PS51273">
    <property type="entry name" value="GATASE_TYPE_1"/>
    <property type="match status" value="1"/>
</dbReference>
<evidence type="ECO:0000313" key="2">
    <source>
        <dbReference type="Proteomes" id="UP000628775"/>
    </source>
</evidence>
<dbReference type="InterPro" id="IPR029062">
    <property type="entry name" value="Class_I_gatase-like"/>
</dbReference>
<gene>
    <name evidence="1" type="ORF">GCM10011391_10010</name>
</gene>
<proteinExistence type="predicted"/>
<dbReference type="InterPro" id="IPR044668">
    <property type="entry name" value="PuuD-like"/>
</dbReference>
<dbReference type="Pfam" id="PF07722">
    <property type="entry name" value="Peptidase_C26"/>
    <property type="match status" value="1"/>
</dbReference>
<evidence type="ECO:0000313" key="1">
    <source>
        <dbReference type="EMBL" id="GGE33347.1"/>
    </source>
</evidence>
<dbReference type="RefSeq" id="WP_188690036.1">
    <property type="nucleotide sequence ID" value="NZ_BMIR01000003.1"/>
</dbReference>
<organism evidence="1 2">
    <name type="scientific">Pullulanibacillus camelliae</name>
    <dbReference type="NCBI Taxonomy" id="1707096"/>
    <lineage>
        <taxon>Bacteria</taxon>
        <taxon>Bacillati</taxon>
        <taxon>Bacillota</taxon>
        <taxon>Bacilli</taxon>
        <taxon>Bacillales</taxon>
        <taxon>Sporolactobacillaceae</taxon>
        <taxon>Pullulanibacillus</taxon>
    </lineage>
</organism>
<dbReference type="PANTHER" id="PTHR43235">
    <property type="entry name" value="GLUTAMINE AMIDOTRANSFERASE PB2B2.05-RELATED"/>
    <property type="match status" value="1"/>
</dbReference>
<dbReference type="InterPro" id="IPR011697">
    <property type="entry name" value="Peptidase_C26"/>
</dbReference>
<accession>A0A8J2VMU0</accession>
<dbReference type="SUPFAM" id="SSF52317">
    <property type="entry name" value="Class I glutamine amidotransferase-like"/>
    <property type="match status" value="1"/>
</dbReference>